<protein>
    <submittedName>
        <fullName evidence="1">Uncharacterized protein</fullName>
    </submittedName>
</protein>
<accession>A0A7X9RS88</accession>
<sequence>MKNFILLLIVLVAGSCKTEEDLFCCAVDDVGYSFSLINEKGEDLLNKNTPGTLNSSNNIRLYRLDTENNESSNYPRMGYSINDHDGLNKISLSFGATNDDLIVRGIIEWSENDRDTIVLENIQAYKNVKVLVKITYNGKVVWDANKENNSGIRYFQIVK</sequence>
<proteinExistence type="predicted"/>
<dbReference type="Proteomes" id="UP000576082">
    <property type="component" value="Unassembled WGS sequence"/>
</dbReference>
<organism evidence="1 2">
    <name type="scientific">Flammeovirga aprica JL-4</name>
    <dbReference type="NCBI Taxonomy" id="694437"/>
    <lineage>
        <taxon>Bacteria</taxon>
        <taxon>Pseudomonadati</taxon>
        <taxon>Bacteroidota</taxon>
        <taxon>Cytophagia</taxon>
        <taxon>Cytophagales</taxon>
        <taxon>Flammeovirgaceae</taxon>
        <taxon>Flammeovirga</taxon>
    </lineage>
</organism>
<name>A0A7X9RS88_9BACT</name>
<dbReference type="RefSeq" id="WP_169654511.1">
    <property type="nucleotide sequence ID" value="NZ_JABANE010000004.1"/>
</dbReference>
<comment type="caution">
    <text evidence="1">The sequence shown here is derived from an EMBL/GenBank/DDBJ whole genome shotgun (WGS) entry which is preliminary data.</text>
</comment>
<dbReference type="PROSITE" id="PS51257">
    <property type="entry name" value="PROKAR_LIPOPROTEIN"/>
    <property type="match status" value="1"/>
</dbReference>
<gene>
    <name evidence="1" type="ORF">HHU12_02050</name>
</gene>
<dbReference type="EMBL" id="JABANE010000004">
    <property type="protein sequence ID" value="NME66736.1"/>
    <property type="molecule type" value="Genomic_DNA"/>
</dbReference>
<dbReference type="AlphaFoldDB" id="A0A7X9RS88"/>
<keyword evidence="2" id="KW-1185">Reference proteome</keyword>
<evidence type="ECO:0000313" key="1">
    <source>
        <dbReference type="EMBL" id="NME66736.1"/>
    </source>
</evidence>
<evidence type="ECO:0000313" key="2">
    <source>
        <dbReference type="Proteomes" id="UP000576082"/>
    </source>
</evidence>
<reference evidence="1 2" key="1">
    <citation type="submission" date="2020-04" db="EMBL/GenBank/DDBJ databases">
        <title>Flammeovirga sp. SR4, a novel species isolated from seawater.</title>
        <authorList>
            <person name="Wang X."/>
        </authorList>
    </citation>
    <scope>NUCLEOTIDE SEQUENCE [LARGE SCALE GENOMIC DNA]</scope>
    <source>
        <strain evidence="1 2">ATCC 23126</strain>
    </source>
</reference>